<reference evidence="2 3" key="1">
    <citation type="submission" date="2019-12" db="EMBL/GenBank/DDBJ databases">
        <title>Novel species isolated from a subtropical stream in China.</title>
        <authorList>
            <person name="Lu H."/>
        </authorList>
    </citation>
    <scope>NUCLEOTIDE SEQUENCE [LARGE SCALE GENOMIC DNA]</scope>
    <source>
        <strain evidence="2 3">FT134W</strain>
    </source>
</reference>
<evidence type="ECO:0000259" key="1">
    <source>
        <dbReference type="Pfam" id="PF03372"/>
    </source>
</evidence>
<dbReference type="PANTHER" id="PTHR42834">
    <property type="entry name" value="ENDONUCLEASE/EXONUCLEASE/PHOSPHATASE FAMILY PROTEIN (AFU_ORTHOLOGUE AFUA_3G09210)"/>
    <property type="match status" value="1"/>
</dbReference>
<dbReference type="GO" id="GO:0004527">
    <property type="term" value="F:exonuclease activity"/>
    <property type="evidence" value="ECO:0007669"/>
    <property type="project" value="UniProtKB-KW"/>
</dbReference>
<gene>
    <name evidence="2" type="ORF">GTP56_08145</name>
</gene>
<protein>
    <submittedName>
        <fullName evidence="2">Endonuclease/exonuclease/phosphatase family protein</fullName>
    </submittedName>
</protein>
<dbReference type="EMBL" id="WWCR01000006">
    <property type="protein sequence ID" value="MYM72166.1"/>
    <property type="molecule type" value="Genomic_DNA"/>
</dbReference>
<dbReference type="RefSeq" id="WP_161049738.1">
    <property type="nucleotide sequence ID" value="NZ_WWCR01000006.1"/>
</dbReference>
<dbReference type="Proteomes" id="UP000469734">
    <property type="component" value="Unassembled WGS sequence"/>
</dbReference>
<dbReference type="Pfam" id="PF03372">
    <property type="entry name" value="Exo_endo_phos"/>
    <property type="match status" value="1"/>
</dbReference>
<organism evidence="2 3">
    <name type="scientific">Duganella margarita</name>
    <dbReference type="NCBI Taxonomy" id="2692170"/>
    <lineage>
        <taxon>Bacteria</taxon>
        <taxon>Pseudomonadati</taxon>
        <taxon>Pseudomonadota</taxon>
        <taxon>Betaproteobacteria</taxon>
        <taxon>Burkholderiales</taxon>
        <taxon>Oxalobacteraceae</taxon>
        <taxon>Telluria group</taxon>
        <taxon>Duganella</taxon>
    </lineage>
</organism>
<keyword evidence="2" id="KW-0540">Nuclease</keyword>
<keyword evidence="2" id="KW-0255">Endonuclease</keyword>
<feature type="domain" description="Endonuclease/exonuclease/phosphatase" evidence="1">
    <location>
        <begin position="9"/>
        <end position="316"/>
    </location>
</feature>
<name>A0A7X4GZY0_9BURK</name>
<dbReference type="GO" id="GO:0004519">
    <property type="term" value="F:endonuclease activity"/>
    <property type="evidence" value="ECO:0007669"/>
    <property type="project" value="UniProtKB-KW"/>
</dbReference>
<accession>A0A7X4GZY0</accession>
<dbReference type="SUPFAM" id="SSF56219">
    <property type="entry name" value="DNase I-like"/>
    <property type="match status" value="1"/>
</dbReference>
<dbReference type="InterPro" id="IPR005135">
    <property type="entry name" value="Endo/exonuclease/phosphatase"/>
</dbReference>
<keyword evidence="2" id="KW-0378">Hydrolase</keyword>
<dbReference type="AlphaFoldDB" id="A0A7X4GZY0"/>
<comment type="caution">
    <text evidence="2">The sequence shown here is derived from an EMBL/GenBank/DDBJ whole genome shotgun (WGS) entry which is preliminary data.</text>
</comment>
<evidence type="ECO:0000313" key="2">
    <source>
        <dbReference type="EMBL" id="MYM72166.1"/>
    </source>
</evidence>
<dbReference type="Gene3D" id="3.60.10.10">
    <property type="entry name" value="Endonuclease/exonuclease/phosphatase"/>
    <property type="match status" value="1"/>
</dbReference>
<evidence type="ECO:0000313" key="3">
    <source>
        <dbReference type="Proteomes" id="UP000469734"/>
    </source>
</evidence>
<dbReference type="PANTHER" id="PTHR42834:SF1">
    <property type="entry name" value="ENDONUCLEASE_EXONUCLEASE_PHOSPHATASE FAMILY PROTEIN (AFU_ORTHOLOGUE AFUA_3G09210)"/>
    <property type="match status" value="1"/>
</dbReference>
<proteinExistence type="predicted"/>
<dbReference type="InterPro" id="IPR036691">
    <property type="entry name" value="Endo/exonu/phosph_ase_sf"/>
</dbReference>
<keyword evidence="2" id="KW-0269">Exonuclease</keyword>
<sequence length="339" mass="37323">MQQEIRFATFNVCNLSQPGAKLYDNLAPLTEAEYEAKVAWTAQQLDQLDADVIGLQEIFSLDALRDVLARSRKYREATLTGFTPPPDPATGLPRMTPELALISRLPLAAPAQAYIMFPDGISLPDGHRDADRFARAPLHVQVVLPDQRIVDVIVVHLKSKRPDYSSVDTGDDPMLHAQANLRSLIRRGTEAVALRSLLSAMDKQQQERRRPRVVLGDFNDTVDAVTTHIVMGAGAACEPGEELHGQLFDSRQIQSGRERRRDSGYTIAHDGRHATIDHVLVSEEFHPASRHAIGEVAEVTYLNEHLALATPAASDHGQVLVSLRLYPTPVVPAQAGIHT</sequence>